<dbReference type="AlphaFoldDB" id="A0A0B6Y018"/>
<reference evidence="1" key="1">
    <citation type="submission" date="2014-12" db="EMBL/GenBank/DDBJ databases">
        <title>Insight into the proteome of Arion vulgaris.</title>
        <authorList>
            <person name="Aradska J."/>
            <person name="Bulat T."/>
            <person name="Smidak R."/>
            <person name="Sarate P."/>
            <person name="Gangsoo J."/>
            <person name="Sialana F."/>
            <person name="Bilban M."/>
            <person name="Lubec G."/>
        </authorList>
    </citation>
    <scope>NUCLEOTIDE SEQUENCE</scope>
    <source>
        <tissue evidence="1">Skin</tissue>
    </source>
</reference>
<organism evidence="1">
    <name type="scientific">Arion vulgaris</name>
    <dbReference type="NCBI Taxonomy" id="1028688"/>
    <lineage>
        <taxon>Eukaryota</taxon>
        <taxon>Metazoa</taxon>
        <taxon>Spiralia</taxon>
        <taxon>Lophotrochozoa</taxon>
        <taxon>Mollusca</taxon>
        <taxon>Gastropoda</taxon>
        <taxon>Heterobranchia</taxon>
        <taxon>Euthyneura</taxon>
        <taxon>Panpulmonata</taxon>
        <taxon>Eupulmonata</taxon>
        <taxon>Stylommatophora</taxon>
        <taxon>Helicina</taxon>
        <taxon>Arionoidea</taxon>
        <taxon>Arionidae</taxon>
        <taxon>Arion</taxon>
    </lineage>
</organism>
<sequence>MSLLINEVTDEKMENKLYFFHFLIRHIFDFVHAQLSINLPFCFSNPVLSHSLRIKRDF</sequence>
<gene>
    <name evidence="1" type="primary">ORF6569</name>
</gene>
<name>A0A0B6Y018_9EUPU</name>
<evidence type="ECO:0000313" key="1">
    <source>
        <dbReference type="EMBL" id="CEK49141.1"/>
    </source>
</evidence>
<dbReference type="EMBL" id="HACG01002276">
    <property type="protein sequence ID" value="CEK49141.1"/>
    <property type="molecule type" value="Transcribed_RNA"/>
</dbReference>
<proteinExistence type="predicted"/>
<protein>
    <submittedName>
        <fullName evidence="1">Uncharacterized protein</fullName>
    </submittedName>
</protein>
<feature type="non-terminal residue" evidence="1">
    <location>
        <position position="58"/>
    </location>
</feature>
<accession>A0A0B6Y018</accession>